<dbReference type="AlphaFoldDB" id="A0AAN9UWF1"/>
<proteinExistence type="predicted"/>
<feature type="domain" description="SAM" evidence="3">
    <location>
        <begin position="184"/>
        <end position="248"/>
    </location>
</feature>
<evidence type="ECO:0000313" key="4">
    <source>
        <dbReference type="EMBL" id="KAK7756720.1"/>
    </source>
</evidence>
<dbReference type="InterPro" id="IPR011993">
    <property type="entry name" value="PH-like_dom_sf"/>
</dbReference>
<feature type="region of interest" description="Disordered" evidence="1">
    <location>
        <begin position="246"/>
        <end position="322"/>
    </location>
</feature>
<feature type="compositionally biased region" description="Basic and acidic residues" evidence="1">
    <location>
        <begin position="265"/>
        <end position="285"/>
    </location>
</feature>
<name>A0AAN9UWF1_9PEZI</name>
<feature type="compositionally biased region" description="Polar residues" evidence="1">
    <location>
        <begin position="64"/>
        <end position="90"/>
    </location>
</feature>
<organism evidence="4 5">
    <name type="scientific">Diatrype stigma</name>
    <dbReference type="NCBI Taxonomy" id="117547"/>
    <lineage>
        <taxon>Eukaryota</taxon>
        <taxon>Fungi</taxon>
        <taxon>Dikarya</taxon>
        <taxon>Ascomycota</taxon>
        <taxon>Pezizomycotina</taxon>
        <taxon>Sordariomycetes</taxon>
        <taxon>Xylariomycetidae</taxon>
        <taxon>Xylariales</taxon>
        <taxon>Diatrypaceae</taxon>
        <taxon>Diatrype</taxon>
    </lineage>
</organism>
<dbReference type="InterPro" id="IPR001849">
    <property type="entry name" value="PH_domain"/>
</dbReference>
<dbReference type="InterPro" id="IPR013761">
    <property type="entry name" value="SAM/pointed_sf"/>
</dbReference>
<dbReference type="InterPro" id="IPR001660">
    <property type="entry name" value="SAM"/>
</dbReference>
<evidence type="ECO:0000259" key="2">
    <source>
        <dbReference type="PROSITE" id="PS50003"/>
    </source>
</evidence>
<gene>
    <name evidence="4" type="ORF">SLS62_001161</name>
</gene>
<dbReference type="SMART" id="SM00454">
    <property type="entry name" value="SAM"/>
    <property type="match status" value="1"/>
</dbReference>
<accession>A0AAN9UWF1</accession>
<dbReference type="SUPFAM" id="SSF50729">
    <property type="entry name" value="PH domain-like"/>
    <property type="match status" value="1"/>
</dbReference>
<feature type="domain" description="PH" evidence="2">
    <location>
        <begin position="729"/>
        <end position="901"/>
    </location>
</feature>
<feature type="region of interest" description="Disordered" evidence="1">
    <location>
        <begin position="1"/>
        <end position="96"/>
    </location>
</feature>
<dbReference type="Pfam" id="PF07647">
    <property type="entry name" value="SAM_2"/>
    <property type="match status" value="1"/>
</dbReference>
<feature type="region of interest" description="Disordered" evidence="1">
    <location>
        <begin position="456"/>
        <end position="542"/>
    </location>
</feature>
<dbReference type="Proteomes" id="UP001320420">
    <property type="component" value="Unassembled WGS sequence"/>
</dbReference>
<comment type="caution">
    <text evidence="4">The sequence shown here is derived from an EMBL/GenBank/DDBJ whole genome shotgun (WGS) entry which is preliminary data.</text>
</comment>
<dbReference type="EMBL" id="JAKJXP020000005">
    <property type="protein sequence ID" value="KAK7756720.1"/>
    <property type="molecule type" value="Genomic_DNA"/>
</dbReference>
<dbReference type="PROSITE" id="PS50003">
    <property type="entry name" value="PH_DOMAIN"/>
    <property type="match status" value="1"/>
</dbReference>
<feature type="compositionally biased region" description="Polar residues" evidence="1">
    <location>
        <begin position="302"/>
        <end position="316"/>
    </location>
</feature>
<evidence type="ECO:0000259" key="3">
    <source>
        <dbReference type="PROSITE" id="PS50105"/>
    </source>
</evidence>
<feature type="region of interest" description="Disordered" evidence="1">
    <location>
        <begin position="644"/>
        <end position="693"/>
    </location>
</feature>
<dbReference type="Gene3D" id="2.30.29.30">
    <property type="entry name" value="Pleckstrin-homology domain (PH domain)/Phosphotyrosine-binding domain (PTB)"/>
    <property type="match status" value="1"/>
</dbReference>
<evidence type="ECO:0000313" key="5">
    <source>
        <dbReference type="Proteomes" id="UP001320420"/>
    </source>
</evidence>
<protein>
    <submittedName>
        <fullName evidence="4">Uncharacterized protein</fullName>
    </submittedName>
</protein>
<feature type="compositionally biased region" description="Acidic residues" evidence="1">
    <location>
        <begin position="44"/>
        <end position="61"/>
    </location>
</feature>
<reference evidence="4 5" key="1">
    <citation type="submission" date="2024-02" db="EMBL/GenBank/DDBJ databases">
        <title>De novo assembly and annotation of 12 fungi associated with fruit tree decline syndrome in Ontario, Canada.</title>
        <authorList>
            <person name="Sulman M."/>
            <person name="Ellouze W."/>
            <person name="Ilyukhin E."/>
        </authorList>
    </citation>
    <scope>NUCLEOTIDE SEQUENCE [LARGE SCALE GENOMIC DNA]</scope>
    <source>
        <strain evidence="4 5">M11/M66-122</strain>
    </source>
</reference>
<feature type="compositionally biased region" description="Basic and acidic residues" evidence="1">
    <location>
        <begin position="8"/>
        <end position="36"/>
    </location>
</feature>
<dbReference type="PROSITE" id="PS50105">
    <property type="entry name" value="SAM_DOMAIN"/>
    <property type="match status" value="1"/>
</dbReference>
<sequence length="918" mass="100346">MYTQSLRTSEHQRAAEMRQRPRHESFFGMKGREPRPDSVATEIVDTEWDEEDISDIEDDEPNSPRVSLNSSDQPSITTLSSYDEVQTPRSSRAREAYPFDLDPLKPVVGPRGPHLFRSSTTSSFSNEYQEILSLSPITPKAAPPIPSSDHGFLYPITHDPLPRSRTSPFQFTHEKLDPSALSLWSPEKVAQWMLNAGIELSAAEKFVENDINGAILITLKFEDLRELSIQSFGVRTKIWDQIHTLRESRPASPRPDTPIDDEESKEVRRERRRIEKAERAEKERVGGQGQGRSHSVKRSRSQKPSQSHGNSSNRASPSHEDIISPLESVSIVGIEQMMPKPHHCSKGENCSKYKRQQRMIEAFKQDHPFVDMDKGGIIMVAGDPGNPQTAHALNRPSSTEALRPVSDAVPSVVASSDVLGGGGVPPLQYLQEAVLRNVQSRDPQDNVRQFLDFQHQHGEDDTSEVPPTPPFELYPSTSQQQQHHHQQQQPPHEGLRALPKLAIPGQSPSSSSGGHRLSQQLQQQRRPSAPSTTPQPQQQQQQQFFPYMMERADPRSPDLQTPTAAPYRFGTPFSDMDVPVTAVPLGPVARDASQSVPPDMSYRPGVALAAAAANPVPRSVSRASRRPSFQVQVMAPLEENVIVSPTGRTTPKPRDFISTGSPTKAAAAASSRPQQHQPLQAPPRPQYPWSSTSLATKAGVGGAGASVGNAAAAPAAAAAATETQYGADGIAYQGPVRKRKTRMLRHEWHEQYATLRGTRLALHDRAAAAAARSNSRALEYIDVDDYAIACSSVSGGSKLNAAFKAMHISRHKHSNSGGDDSVAAFSFQLIPQQPVGGGVGRLRKRESSGAAGVGVGTGPLTGGLNGSFENAVNGTGKTHHFAVRSRDERIDWMRELMLAKALKQKGEGFEVSVNGNMI</sequence>
<dbReference type="Gene3D" id="1.10.150.50">
    <property type="entry name" value="Transcription Factor, Ets-1"/>
    <property type="match status" value="1"/>
</dbReference>
<dbReference type="SMART" id="SM00233">
    <property type="entry name" value="PH"/>
    <property type="match status" value="1"/>
</dbReference>
<keyword evidence="5" id="KW-1185">Reference proteome</keyword>
<dbReference type="CDD" id="cd09535">
    <property type="entry name" value="SAM_BOI-like_fungal"/>
    <property type="match status" value="1"/>
</dbReference>
<dbReference type="SUPFAM" id="SSF47769">
    <property type="entry name" value="SAM/Pointed domain"/>
    <property type="match status" value="1"/>
</dbReference>
<evidence type="ECO:0000256" key="1">
    <source>
        <dbReference type="SAM" id="MobiDB-lite"/>
    </source>
</evidence>
<feature type="compositionally biased region" description="Low complexity" evidence="1">
    <location>
        <begin position="504"/>
        <end position="542"/>
    </location>
</feature>